<dbReference type="Proteomes" id="UP000095280">
    <property type="component" value="Unplaced"/>
</dbReference>
<feature type="region of interest" description="Disordered" evidence="1">
    <location>
        <begin position="213"/>
        <end position="241"/>
    </location>
</feature>
<evidence type="ECO:0000256" key="1">
    <source>
        <dbReference type="SAM" id="MobiDB-lite"/>
    </source>
</evidence>
<feature type="region of interest" description="Disordered" evidence="1">
    <location>
        <begin position="1"/>
        <end position="29"/>
    </location>
</feature>
<dbReference type="WBParaSite" id="snap_masked-unitig_33130-processed-gene-0.0-mRNA-1">
    <property type="protein sequence ID" value="snap_masked-unitig_33130-processed-gene-0.0-mRNA-1"/>
    <property type="gene ID" value="snap_masked-unitig_33130-processed-gene-0.0"/>
</dbReference>
<proteinExistence type="predicted"/>
<organism evidence="2 3">
    <name type="scientific">Macrostomum lignano</name>
    <dbReference type="NCBI Taxonomy" id="282301"/>
    <lineage>
        <taxon>Eukaryota</taxon>
        <taxon>Metazoa</taxon>
        <taxon>Spiralia</taxon>
        <taxon>Lophotrochozoa</taxon>
        <taxon>Platyhelminthes</taxon>
        <taxon>Rhabditophora</taxon>
        <taxon>Macrostomorpha</taxon>
        <taxon>Macrostomida</taxon>
        <taxon>Macrostomidae</taxon>
        <taxon>Macrostomum</taxon>
    </lineage>
</organism>
<name>A0A1I8JR47_9PLAT</name>
<protein>
    <submittedName>
        <fullName evidence="3">Os08g0383700 protein</fullName>
    </submittedName>
</protein>
<feature type="compositionally biased region" description="Low complexity" evidence="1">
    <location>
        <begin position="182"/>
        <end position="192"/>
    </location>
</feature>
<evidence type="ECO:0000313" key="2">
    <source>
        <dbReference type="Proteomes" id="UP000095280"/>
    </source>
</evidence>
<feature type="region of interest" description="Disordered" evidence="1">
    <location>
        <begin position="103"/>
        <end position="125"/>
    </location>
</feature>
<feature type="region of interest" description="Disordered" evidence="1">
    <location>
        <begin position="168"/>
        <end position="192"/>
    </location>
</feature>
<dbReference type="AlphaFoldDB" id="A0A1I8JR47"/>
<evidence type="ECO:0000313" key="3">
    <source>
        <dbReference type="WBParaSite" id="snap_masked-unitig_33130-processed-gene-0.0-mRNA-1"/>
    </source>
</evidence>
<sequence length="303" mass="32807">LRRDRLRKSNNSSISSDGGGGGCGDSPESSAAAVAAAVDELQAEQPASSACQVLCLHTFQITIDDKLTAVAAATAATKSAGLCTKKRSKCAGVMAATLIGMADSESERTTSRRSWRRRDAESREGKLFREKTRANAEDSKKADRLLRSNIARARRWWVGGSSCLPSSAWPRGRNLHSKQKQRQSSQSASQQSDVLDAALRLCGQTPFAVQAARPRCPDCRSSRRPSAQDRQQRQQERRGPGPLALAARLAGFADNPIGQEAEQQQHDGGQHVEHVDGVGDSGSALLLRRRVEQIELDDWHCGL</sequence>
<reference evidence="3" key="1">
    <citation type="submission" date="2016-11" db="UniProtKB">
        <authorList>
            <consortium name="WormBaseParasite"/>
        </authorList>
    </citation>
    <scope>IDENTIFICATION</scope>
</reference>
<keyword evidence="2" id="KW-1185">Reference proteome</keyword>
<feature type="compositionally biased region" description="Basic and acidic residues" evidence="1">
    <location>
        <begin position="215"/>
        <end position="239"/>
    </location>
</feature>
<accession>A0A1I8JR47</accession>